<evidence type="ECO:0000313" key="3">
    <source>
        <dbReference type="Proteomes" id="UP000660262"/>
    </source>
</evidence>
<dbReference type="EMBL" id="BNJQ01000035">
    <property type="protein sequence ID" value="GHP11621.1"/>
    <property type="molecule type" value="Genomic_DNA"/>
</dbReference>
<name>A0A830I1J6_9CHLO</name>
<comment type="caution">
    <text evidence="2">The sequence shown here is derived from an EMBL/GenBank/DDBJ whole genome shotgun (WGS) entry which is preliminary data.</text>
</comment>
<organism evidence="2 3">
    <name type="scientific">Pycnococcus provasolii</name>
    <dbReference type="NCBI Taxonomy" id="41880"/>
    <lineage>
        <taxon>Eukaryota</taxon>
        <taxon>Viridiplantae</taxon>
        <taxon>Chlorophyta</taxon>
        <taxon>Pseudoscourfieldiophyceae</taxon>
        <taxon>Pseudoscourfieldiales</taxon>
        <taxon>Pycnococcaceae</taxon>
        <taxon>Pycnococcus</taxon>
    </lineage>
</organism>
<feature type="compositionally biased region" description="Basic and acidic residues" evidence="1">
    <location>
        <begin position="270"/>
        <end position="284"/>
    </location>
</feature>
<feature type="region of interest" description="Disordered" evidence="1">
    <location>
        <begin position="179"/>
        <end position="202"/>
    </location>
</feature>
<evidence type="ECO:0000256" key="1">
    <source>
        <dbReference type="SAM" id="MobiDB-lite"/>
    </source>
</evidence>
<keyword evidence="3" id="KW-1185">Reference proteome</keyword>
<feature type="compositionally biased region" description="Polar residues" evidence="1">
    <location>
        <begin position="228"/>
        <end position="237"/>
    </location>
</feature>
<protein>
    <submittedName>
        <fullName evidence="2">Uncharacterized protein</fullName>
    </submittedName>
</protein>
<feature type="region of interest" description="Disordered" evidence="1">
    <location>
        <begin position="224"/>
        <end position="304"/>
    </location>
</feature>
<dbReference type="Proteomes" id="UP000660262">
    <property type="component" value="Unassembled WGS sequence"/>
</dbReference>
<dbReference type="AlphaFoldDB" id="A0A830I1J6"/>
<proteinExistence type="predicted"/>
<gene>
    <name evidence="2" type="ORF">PPROV_001034900</name>
</gene>
<accession>A0A830I1J6</accession>
<reference evidence="2" key="1">
    <citation type="submission" date="2020-10" db="EMBL/GenBank/DDBJ databases">
        <title>Unveiling of a novel bifunctional photoreceptor, Dualchrome1, isolated from a cosmopolitan green alga.</title>
        <authorList>
            <person name="Suzuki S."/>
            <person name="Kawachi M."/>
        </authorList>
    </citation>
    <scope>NUCLEOTIDE SEQUENCE</scope>
    <source>
        <strain evidence="2">NIES 2893</strain>
    </source>
</reference>
<sequence length="304" mass="33413">MAYLWPSISTRFALRDLLSNMRAHSYRPDEEEARAMALCQSTIVRRAVTYGSLSALSAYLVPYTCASILRRGKVAKLVKATQMPDPIAPFLRRTMYALGSIPAGTRVLTACLTGATFAYYGGLSSADHCLGAIIDLERASAAFSTDNGTGTPLPWTPASPMAAEARRLLTRYDANSSLLDRGLGRRGPHTEAPQRPFLAGDRHVDHERAKVAATRISEHARAMKAAKEQQTARSTFNDDPFGAYEQVGGEANEPDAQSDGDGAFVSRRRQKEEARRARRRDMGQQKRSTRLPEEPNAATAPEWR</sequence>
<evidence type="ECO:0000313" key="2">
    <source>
        <dbReference type="EMBL" id="GHP11621.1"/>
    </source>
</evidence>